<proteinExistence type="predicted"/>
<feature type="domain" description="SET" evidence="1">
    <location>
        <begin position="370"/>
        <end position="498"/>
    </location>
</feature>
<comment type="caution">
    <text evidence="2">The sequence shown here is derived from an EMBL/GenBank/DDBJ whole genome shotgun (WGS) entry which is preliminary data.</text>
</comment>
<dbReference type="Pfam" id="PF00856">
    <property type="entry name" value="SET"/>
    <property type="match status" value="1"/>
</dbReference>
<sequence length="693" mass="77216">MDSRDVSDASDYTAFLERIQEAAERASRREGELVRDHPSPEQLISDFMVPPPYTPCVRSASELRPMMVSGMRLEMHHRGTKTLLRVRTPPSRMTAVMAIVEDEQGTAVLLQLYCQPDEAVVPAKEIVRPDSVCIVKEAFLKTASDGTYSLRVDHISDIIWLDDADDRVPLKWRKPALTMSSMSNNIRMQGNSAVARQNWAEAQRLYSSAIKAADRHEEAQLAYLNRSLANLKLGRPKKAIQDATQGGDAASPSEKQLFREARALYELGDWQPSLLKLQALAASHPDNAAVKPELDRVMARLREQQTGEYDFRRMYRQTRSTPPLIDCATFSALVEAFAYSYVADGDVHSVLMNMSTKRMLVGGQAQLLTQIVQKLYHNGQLGHSFADLHRGDYAMAPVSEADGLPVVDSFLIEKILSLNSFGAPRTNLSWYTDLMSMGYKAIKDDTPPGHATCGVWMLASRINHSCTSNCRRSFIGDMQILRATRDLEAGAELLFSYAPPVPMDSYDQAQRRFGHWGFACGCELCTLRKATPGAALAQRKLWNEHLKVALRGIASTREVSARRLIGRLEETYAATATSALRMELWDPYLALGAYMLARNTPAASIKATVRGLEVLGFTMVASPPLQDAKPPRLEVTHWGIVNEYTPWAFFNMYKAYKVVAPELCAAARQLVETAYSMVVGEKETVRDVFPGLV</sequence>
<dbReference type="CDD" id="cd20071">
    <property type="entry name" value="SET_SMYD"/>
    <property type="match status" value="1"/>
</dbReference>
<keyword evidence="3" id="KW-1185">Reference proteome</keyword>
<evidence type="ECO:0000259" key="1">
    <source>
        <dbReference type="PROSITE" id="PS50280"/>
    </source>
</evidence>
<evidence type="ECO:0000313" key="2">
    <source>
        <dbReference type="EMBL" id="KAH0965031.1"/>
    </source>
</evidence>
<dbReference type="Gene3D" id="1.25.40.10">
    <property type="entry name" value="Tetratricopeptide repeat domain"/>
    <property type="match status" value="1"/>
</dbReference>
<dbReference type="InterPro" id="IPR046341">
    <property type="entry name" value="SET_dom_sf"/>
</dbReference>
<accession>A0A9P8SLD0</accession>
<dbReference type="PANTHER" id="PTHR47643">
    <property type="entry name" value="TPR DOMAIN PROTEIN (AFU_ORTHOLOGUE AFUA_5G12710)"/>
    <property type="match status" value="1"/>
</dbReference>
<dbReference type="GeneID" id="68352176"/>
<dbReference type="PANTHER" id="PTHR47643:SF2">
    <property type="entry name" value="TPR DOMAIN PROTEIN (AFU_ORTHOLOGUE AFUA_5G12710)"/>
    <property type="match status" value="1"/>
</dbReference>
<dbReference type="InterPro" id="IPR001214">
    <property type="entry name" value="SET_dom"/>
</dbReference>
<reference evidence="2" key="1">
    <citation type="submission" date="2021-09" db="EMBL/GenBank/DDBJ databases">
        <title>A high-quality genome of the endoparasitic fungus Hirsutella rhossiliensis with a comparison of Hirsutella genomes reveals transposable elements contributing to genome size variation.</title>
        <authorList>
            <person name="Lin R."/>
            <person name="Jiao Y."/>
            <person name="Sun X."/>
            <person name="Ling J."/>
            <person name="Xie B."/>
            <person name="Cheng X."/>
        </authorList>
    </citation>
    <scope>NUCLEOTIDE SEQUENCE</scope>
    <source>
        <strain evidence="2">HR02</strain>
    </source>
</reference>
<organism evidence="2 3">
    <name type="scientific">Hirsutella rhossiliensis</name>
    <dbReference type="NCBI Taxonomy" id="111463"/>
    <lineage>
        <taxon>Eukaryota</taxon>
        <taxon>Fungi</taxon>
        <taxon>Dikarya</taxon>
        <taxon>Ascomycota</taxon>
        <taxon>Pezizomycotina</taxon>
        <taxon>Sordariomycetes</taxon>
        <taxon>Hypocreomycetidae</taxon>
        <taxon>Hypocreales</taxon>
        <taxon>Ophiocordycipitaceae</taxon>
        <taxon>Hirsutella</taxon>
    </lineage>
</organism>
<dbReference type="Pfam" id="PF13432">
    <property type="entry name" value="TPR_16"/>
    <property type="match status" value="1"/>
</dbReference>
<dbReference type="InterPro" id="IPR053209">
    <property type="entry name" value="Gramillin-biosynth_MTr"/>
</dbReference>
<dbReference type="RefSeq" id="XP_044722544.1">
    <property type="nucleotide sequence ID" value="XM_044861518.1"/>
</dbReference>
<dbReference type="AlphaFoldDB" id="A0A9P8SLD0"/>
<dbReference type="SUPFAM" id="SSF82199">
    <property type="entry name" value="SET domain"/>
    <property type="match status" value="1"/>
</dbReference>
<dbReference type="PROSITE" id="PS50280">
    <property type="entry name" value="SET"/>
    <property type="match status" value="1"/>
</dbReference>
<evidence type="ECO:0000313" key="3">
    <source>
        <dbReference type="Proteomes" id="UP000824596"/>
    </source>
</evidence>
<dbReference type="EMBL" id="JAIZPD010000003">
    <property type="protein sequence ID" value="KAH0965031.1"/>
    <property type="molecule type" value="Genomic_DNA"/>
</dbReference>
<protein>
    <submittedName>
        <fullName evidence="2">SET domain-containing protein</fullName>
    </submittedName>
</protein>
<gene>
    <name evidence="2" type="ORF">HRG_03047</name>
</gene>
<name>A0A9P8SLD0_9HYPO</name>
<dbReference type="SUPFAM" id="SSF48452">
    <property type="entry name" value="TPR-like"/>
    <property type="match status" value="1"/>
</dbReference>
<dbReference type="OrthoDB" id="438641at2759"/>
<dbReference type="Gene3D" id="2.170.270.10">
    <property type="entry name" value="SET domain"/>
    <property type="match status" value="1"/>
</dbReference>
<dbReference type="InterPro" id="IPR011990">
    <property type="entry name" value="TPR-like_helical_dom_sf"/>
</dbReference>
<dbReference type="Proteomes" id="UP000824596">
    <property type="component" value="Unassembled WGS sequence"/>
</dbReference>